<reference evidence="1 2" key="1">
    <citation type="submission" date="2018-08" db="EMBL/GenBank/DDBJ databases">
        <title>A genome reference for cultivated species of the human gut microbiota.</title>
        <authorList>
            <person name="Zou Y."/>
            <person name="Xue W."/>
            <person name="Luo G."/>
        </authorList>
    </citation>
    <scope>NUCLEOTIDE SEQUENCE [LARGE SCALE GENOMIC DNA]</scope>
    <source>
        <strain evidence="1 2">AM42-1AC</strain>
    </source>
</reference>
<protein>
    <submittedName>
        <fullName evidence="1">Uncharacterized protein</fullName>
    </submittedName>
</protein>
<proteinExistence type="predicted"/>
<organism evidence="1 2">
    <name type="scientific">Roseburia inulinivorans</name>
    <dbReference type="NCBI Taxonomy" id="360807"/>
    <lineage>
        <taxon>Bacteria</taxon>
        <taxon>Bacillati</taxon>
        <taxon>Bacillota</taxon>
        <taxon>Clostridia</taxon>
        <taxon>Lachnospirales</taxon>
        <taxon>Lachnospiraceae</taxon>
        <taxon>Roseburia</taxon>
    </lineage>
</organism>
<evidence type="ECO:0000313" key="2">
    <source>
        <dbReference type="Proteomes" id="UP000283492"/>
    </source>
</evidence>
<dbReference type="Pfam" id="PF03406">
    <property type="entry name" value="Phage_fiber_2"/>
    <property type="match status" value="1"/>
</dbReference>
<dbReference type="GO" id="GO:0046718">
    <property type="term" value="P:symbiont entry into host cell"/>
    <property type="evidence" value="ECO:0007669"/>
    <property type="project" value="InterPro"/>
</dbReference>
<gene>
    <name evidence="1" type="ORF">DW914_11175</name>
</gene>
<dbReference type="Gene3D" id="2.10.10.20">
    <property type="entry name" value="Carbohydrate-binding module superfamily 5/12"/>
    <property type="match status" value="1"/>
</dbReference>
<dbReference type="AlphaFoldDB" id="A0A3R6ACX5"/>
<evidence type="ECO:0000313" key="1">
    <source>
        <dbReference type="EMBL" id="RHA87449.1"/>
    </source>
</evidence>
<dbReference type="Proteomes" id="UP000283492">
    <property type="component" value="Unassembled WGS sequence"/>
</dbReference>
<dbReference type="InterPro" id="IPR005068">
    <property type="entry name" value="Phage_lambda_Stf-r2"/>
</dbReference>
<dbReference type="EMBL" id="QSFX01000020">
    <property type="protein sequence ID" value="RHA87449.1"/>
    <property type="molecule type" value="Genomic_DNA"/>
</dbReference>
<accession>A0A3R6ACX5</accession>
<dbReference type="GO" id="GO:0019062">
    <property type="term" value="P:virion attachment to host cell"/>
    <property type="evidence" value="ECO:0007669"/>
    <property type="project" value="InterPro"/>
</dbReference>
<sequence length="540" mass="57480">MAVAQGKSAGLVFNTYAELLAYIAVPANAEKFRLGDQFLIKATDVPDYWWDNTVTTAQTDSAGNVISGKNTSGKVIGALVELEARKIDLSKYDVNDAALFNNMSDQYNSSRTYDVGDICIYNNNLYKCITAVKAAETFNASKWNKTSLAALHAEQEKKISENNQPPTYTEASSLSALTSGEKLSVAFGKIAKAVSTLISHISTKATSSVLGHVKLSDSTSSTSAASTGVAATPKAVKAAYDLANSHTKKLGTTDISSIGDGTVTGAIAVNKEAIEEVNQSLTNLNDSKKTYLRLVLPNLAADAKTVCDYINKNYLLGQLSPAYTVEFDIIAAKVDWFSGTLSTDSTALVAGRTVWGIVQQRSISADNSTVYKYFAAGEGGAGSVSPFKSYDQGYAQGVTDADNRANANSTNYKTGYNNGYNAGKSDGALTGVSGCCIAGWRSIDAYSNNQWVSGWTGVNPNYFTVNGYGIVPKRNFTATVYWQGYNKRDIDFYSNGVMGHRDNGTSMNGVKMNFYAGTQCGFKTNDSGGGSLGAGFIVLN</sequence>
<comment type="caution">
    <text evidence="1">The sequence shown here is derived from an EMBL/GenBank/DDBJ whole genome shotgun (WGS) entry which is preliminary data.</text>
</comment>
<name>A0A3R6ACX5_9FIRM</name>